<evidence type="ECO:0000259" key="1">
    <source>
        <dbReference type="SMART" id="SM00471"/>
    </source>
</evidence>
<dbReference type="RefSeq" id="WP_221871176.1">
    <property type="nucleotide sequence ID" value="NZ_JACWFH010000007.1"/>
</dbReference>
<dbReference type="InterPro" id="IPR052194">
    <property type="entry name" value="MESH1"/>
</dbReference>
<protein>
    <submittedName>
        <fullName evidence="2">Bifunctional (P)ppGpp synthetase/guanosine-3',5'-bis(Diphosphate) 3'-pyrophosphohydrolase</fullName>
    </submittedName>
</protein>
<dbReference type="PANTHER" id="PTHR46246">
    <property type="entry name" value="GUANOSINE-3',5'-BIS(DIPHOSPHATE) 3'-PYROPHOSPHOHYDROLASE MESH1"/>
    <property type="match status" value="1"/>
</dbReference>
<name>A0ABS7K0T0_9BACI</name>
<keyword evidence="3" id="KW-1185">Reference proteome</keyword>
<comment type="caution">
    <text evidence="2">The sequence shown here is derived from an EMBL/GenBank/DDBJ whole genome shotgun (WGS) entry which is preliminary data.</text>
</comment>
<dbReference type="Pfam" id="PF13328">
    <property type="entry name" value="HD_4"/>
    <property type="match status" value="1"/>
</dbReference>
<accession>A0ABS7K0T0</accession>
<evidence type="ECO:0000313" key="2">
    <source>
        <dbReference type="EMBL" id="MBY0095831.1"/>
    </source>
</evidence>
<evidence type="ECO:0000313" key="3">
    <source>
        <dbReference type="Proteomes" id="UP000769780"/>
    </source>
</evidence>
<gene>
    <name evidence="2" type="ORF">H0185_03310</name>
</gene>
<dbReference type="Gene3D" id="1.10.3210.10">
    <property type="entry name" value="Hypothetical protein af1432"/>
    <property type="match status" value="1"/>
</dbReference>
<proteinExistence type="predicted"/>
<dbReference type="PANTHER" id="PTHR46246:SF1">
    <property type="entry name" value="GUANOSINE-3',5'-BIS(DIPHOSPHATE) 3'-PYROPHOSPHOHYDROLASE MESH1"/>
    <property type="match status" value="1"/>
</dbReference>
<dbReference type="Proteomes" id="UP000769780">
    <property type="component" value="Unassembled WGS sequence"/>
</dbReference>
<dbReference type="SMART" id="SM00471">
    <property type="entry name" value="HDc"/>
    <property type="match status" value="1"/>
</dbReference>
<sequence length="180" mass="20639">MDLIEKAVQVATLGHDGQYRKNSNIPYISHPVAVGMILMKAGYPDELVAAGILHDTIEDTSITLMEINQWFGGNIAKIVEGCSEPDKSLSWEERKEHTIHFLEHASEEIRIVSCADKLHNIRSILDRYVLEGEEVWSIFKRGREQQEWYYRSVLNSLSHQSDFPLLEELSADIENLFVLK</sequence>
<reference evidence="2 3" key="1">
    <citation type="submission" date="2020-07" db="EMBL/GenBank/DDBJ databases">
        <title>Fungal Genomes of the International Space Station.</title>
        <authorList>
            <person name="Seuylemezian A."/>
            <person name="Singh N.K."/>
            <person name="Wood J."/>
            <person name="Venkateswaran K."/>
        </authorList>
    </citation>
    <scope>NUCLEOTIDE SEQUENCE [LARGE SCALE GENOMIC DNA]</scope>
    <source>
        <strain evidence="2 3">PL-B2</strain>
    </source>
</reference>
<organism evidence="2 3">
    <name type="scientific">Mesobacillus maritimus</name>
    <dbReference type="NCBI Taxonomy" id="1643336"/>
    <lineage>
        <taxon>Bacteria</taxon>
        <taxon>Bacillati</taxon>
        <taxon>Bacillota</taxon>
        <taxon>Bacilli</taxon>
        <taxon>Bacillales</taxon>
        <taxon>Bacillaceae</taxon>
        <taxon>Mesobacillus</taxon>
    </lineage>
</organism>
<dbReference type="SUPFAM" id="SSF109604">
    <property type="entry name" value="HD-domain/PDEase-like"/>
    <property type="match status" value="1"/>
</dbReference>
<dbReference type="InterPro" id="IPR003607">
    <property type="entry name" value="HD/PDEase_dom"/>
</dbReference>
<feature type="domain" description="HD/PDEase" evidence="1">
    <location>
        <begin position="23"/>
        <end position="130"/>
    </location>
</feature>
<dbReference type="EMBL" id="JACWFH010000007">
    <property type="protein sequence ID" value="MBY0095831.1"/>
    <property type="molecule type" value="Genomic_DNA"/>
</dbReference>